<feature type="region of interest" description="Disordered" evidence="1">
    <location>
        <begin position="94"/>
        <end position="113"/>
    </location>
</feature>
<evidence type="ECO:0000313" key="2">
    <source>
        <dbReference type="EMBL" id="CAI9157581.1"/>
    </source>
</evidence>
<gene>
    <name evidence="2" type="ORF">MRATA1EN1_LOCUS6543</name>
</gene>
<keyword evidence="3" id="KW-1185">Reference proteome</keyword>
<evidence type="ECO:0000256" key="1">
    <source>
        <dbReference type="SAM" id="MobiDB-lite"/>
    </source>
</evidence>
<sequence>MEKAPEKEGSTESGQGLWTVCNVSARVCATIVQLMLECREGAGLLNEEPCKFQLSTCDQSFGQRGRFSPYPHLISSHSYTCSLSSSADHAVSLGRPWSPLPSQTASTGSVPGL</sequence>
<organism evidence="2 3">
    <name type="scientific">Rangifer tarandus platyrhynchus</name>
    <name type="common">Svalbard reindeer</name>
    <dbReference type="NCBI Taxonomy" id="3082113"/>
    <lineage>
        <taxon>Eukaryota</taxon>
        <taxon>Metazoa</taxon>
        <taxon>Chordata</taxon>
        <taxon>Craniata</taxon>
        <taxon>Vertebrata</taxon>
        <taxon>Euteleostomi</taxon>
        <taxon>Mammalia</taxon>
        <taxon>Eutheria</taxon>
        <taxon>Laurasiatheria</taxon>
        <taxon>Artiodactyla</taxon>
        <taxon>Ruminantia</taxon>
        <taxon>Pecora</taxon>
        <taxon>Cervidae</taxon>
        <taxon>Odocoileinae</taxon>
        <taxon>Rangifer</taxon>
    </lineage>
</organism>
<dbReference type="EMBL" id="OX459952">
    <property type="protein sequence ID" value="CAI9157581.1"/>
    <property type="molecule type" value="Genomic_DNA"/>
</dbReference>
<dbReference type="Proteomes" id="UP001176941">
    <property type="component" value="Chromosome 16"/>
</dbReference>
<accession>A0ABN8YAN2</accession>
<protein>
    <submittedName>
        <fullName evidence="2">Uncharacterized protein</fullName>
    </submittedName>
</protein>
<evidence type="ECO:0000313" key="3">
    <source>
        <dbReference type="Proteomes" id="UP001176941"/>
    </source>
</evidence>
<feature type="compositionally biased region" description="Polar residues" evidence="1">
    <location>
        <begin position="100"/>
        <end position="113"/>
    </location>
</feature>
<proteinExistence type="predicted"/>
<name>A0ABN8YAN2_RANTA</name>
<reference evidence="2" key="1">
    <citation type="submission" date="2023-04" db="EMBL/GenBank/DDBJ databases">
        <authorList>
            <consortium name="ELIXIR-Norway"/>
        </authorList>
    </citation>
    <scope>NUCLEOTIDE SEQUENCE [LARGE SCALE GENOMIC DNA]</scope>
</reference>